<feature type="transmembrane region" description="Helical" evidence="1">
    <location>
        <begin position="166"/>
        <end position="188"/>
    </location>
</feature>
<evidence type="ECO:0000313" key="3">
    <source>
        <dbReference type="Proteomes" id="UP000239002"/>
    </source>
</evidence>
<comment type="caution">
    <text evidence="2">The sequence shown here is derived from an EMBL/GenBank/DDBJ whole genome shotgun (WGS) entry which is preliminary data.</text>
</comment>
<evidence type="ECO:0000313" key="2">
    <source>
        <dbReference type="EMBL" id="PPK92998.1"/>
    </source>
</evidence>
<feature type="transmembrane region" description="Helical" evidence="1">
    <location>
        <begin position="95"/>
        <end position="115"/>
    </location>
</feature>
<feature type="transmembrane region" description="Helical" evidence="1">
    <location>
        <begin position="373"/>
        <end position="391"/>
    </location>
</feature>
<reference evidence="2 3" key="1">
    <citation type="submission" date="2018-02" db="EMBL/GenBank/DDBJ databases">
        <title>Genomic Encyclopedia of Archaeal and Bacterial Type Strains, Phase II (KMG-II): from individual species to whole genera.</title>
        <authorList>
            <person name="Goeker M."/>
        </authorList>
    </citation>
    <scope>NUCLEOTIDE SEQUENCE [LARGE SCALE GENOMIC DNA]</scope>
    <source>
        <strain evidence="2 3">DSM 16809</strain>
    </source>
</reference>
<feature type="transmembrane region" description="Helical" evidence="1">
    <location>
        <begin position="341"/>
        <end position="361"/>
    </location>
</feature>
<feature type="transmembrane region" description="Helical" evidence="1">
    <location>
        <begin position="52"/>
        <end position="75"/>
    </location>
</feature>
<keyword evidence="1" id="KW-0812">Transmembrane</keyword>
<dbReference type="EMBL" id="PTJE01000008">
    <property type="protein sequence ID" value="PPK92998.1"/>
    <property type="molecule type" value="Genomic_DNA"/>
</dbReference>
<proteinExistence type="predicted"/>
<feature type="transmembrane region" description="Helical" evidence="1">
    <location>
        <begin position="311"/>
        <end position="329"/>
    </location>
</feature>
<gene>
    <name evidence="2" type="ORF">LY01_02703</name>
</gene>
<sequence length="470" mass="53021">MKKTIIITLGGIVFSTLFYTQDLGINAFIYSLFLIIALAISRHQILLKSTIILSALGMLASATAIAVHGSAWSIVGYFLSTLLFIGYVASHQTSIYLSWLNGIYNTVLGVFHSFFYQIEEPEITTPKKAVDVGQLVKVIFVPLVLVVVFTLLYSTANPVFSDFLTAIDLSFIDIFWVFTAALGALIMANIQSPQPIIEITDQDINYPNELAPKKLNDLQLLTVKNEKQIGFISIICLNILLVVVLITEVLFITNMSGSSKASVLSDAVHQGVYASIVSIILAIGVIAFIYRGDLNFIKNNEKLRMLTYSWIALNALLVISIFIKNYAYITDHGLTHKRIGVLVYLLLTIIGLVTTYLKVSYRLNFVYLIRRNMAIGYTVIAIYGLINWSAIITDHNINVQQVDRPYLESLLPQNALVLKDHGLYEEYTKQVYRSGSSRDRYYESKFLNRNWQEFNYIAYKIKQDQHEVAQ</sequence>
<dbReference type="RefSeq" id="WP_104516439.1">
    <property type="nucleotide sequence ID" value="NZ_MQVW01000020.1"/>
</dbReference>
<dbReference type="Pfam" id="PF13687">
    <property type="entry name" value="DUF4153"/>
    <property type="match status" value="1"/>
</dbReference>
<evidence type="ECO:0000256" key="1">
    <source>
        <dbReference type="SAM" id="Phobius"/>
    </source>
</evidence>
<keyword evidence="1" id="KW-0472">Membrane</keyword>
<feature type="transmembrane region" description="Helical" evidence="1">
    <location>
        <begin position="135"/>
        <end position="154"/>
    </location>
</feature>
<name>A0A2S6IFK9_9FLAO</name>
<organism evidence="2 3">
    <name type="scientific">Nonlabens xylanidelens</name>
    <dbReference type="NCBI Taxonomy" id="191564"/>
    <lineage>
        <taxon>Bacteria</taxon>
        <taxon>Pseudomonadati</taxon>
        <taxon>Bacteroidota</taxon>
        <taxon>Flavobacteriia</taxon>
        <taxon>Flavobacteriales</taxon>
        <taxon>Flavobacteriaceae</taxon>
        <taxon>Nonlabens</taxon>
    </lineage>
</organism>
<dbReference type="InterPro" id="IPR025291">
    <property type="entry name" value="DUF4153"/>
</dbReference>
<feature type="transmembrane region" description="Helical" evidence="1">
    <location>
        <begin position="23"/>
        <end position="40"/>
    </location>
</feature>
<dbReference type="OrthoDB" id="627992at2"/>
<dbReference type="Proteomes" id="UP000239002">
    <property type="component" value="Unassembled WGS sequence"/>
</dbReference>
<feature type="transmembrane region" description="Helical" evidence="1">
    <location>
        <begin position="229"/>
        <end position="252"/>
    </location>
</feature>
<accession>A0A2S6IFK9</accession>
<feature type="transmembrane region" description="Helical" evidence="1">
    <location>
        <begin position="272"/>
        <end position="290"/>
    </location>
</feature>
<keyword evidence="1" id="KW-1133">Transmembrane helix</keyword>
<dbReference type="AlphaFoldDB" id="A0A2S6IFK9"/>
<protein>
    <submittedName>
        <fullName evidence="2">Uncharacterized protein DUF4173</fullName>
    </submittedName>
</protein>
<keyword evidence="3" id="KW-1185">Reference proteome</keyword>